<dbReference type="EMBL" id="VLJN01000014">
    <property type="protein sequence ID" value="TWG86305.1"/>
    <property type="molecule type" value="Genomic_DNA"/>
</dbReference>
<protein>
    <submittedName>
        <fullName evidence="1">Uncharacterized protein</fullName>
    </submittedName>
</protein>
<sequence>MSFSTTPNGRLALVALIALRTSDSAMPYLFSAVGFSETRTAGSEAPPMLTWPTPSICDSFCARMVDAASYSWPRVMVGEVSAMIMIGASDGLTLR</sequence>
<evidence type="ECO:0000313" key="2">
    <source>
        <dbReference type="Proteomes" id="UP000318141"/>
    </source>
</evidence>
<keyword evidence="2" id="KW-1185">Reference proteome</keyword>
<comment type="caution">
    <text evidence="1">The sequence shown here is derived from an EMBL/GenBank/DDBJ whole genome shotgun (WGS) entry which is preliminary data.</text>
</comment>
<dbReference type="AlphaFoldDB" id="A0A562BLZ8"/>
<gene>
    <name evidence="1" type="ORF">L602_002100000940</name>
</gene>
<reference evidence="1 2" key="1">
    <citation type="submission" date="2019-07" db="EMBL/GenBank/DDBJ databases">
        <title>Genome sequencing of lignin-degrading bacterial isolates.</title>
        <authorList>
            <person name="Gladden J."/>
        </authorList>
    </citation>
    <scope>NUCLEOTIDE SEQUENCE [LARGE SCALE GENOMIC DNA]</scope>
    <source>
        <strain evidence="1 2">J11</strain>
    </source>
</reference>
<organism evidence="1 2">
    <name type="scientific">Cupriavidus gilardii J11</name>
    <dbReference type="NCBI Taxonomy" id="936133"/>
    <lineage>
        <taxon>Bacteria</taxon>
        <taxon>Pseudomonadati</taxon>
        <taxon>Pseudomonadota</taxon>
        <taxon>Betaproteobacteria</taxon>
        <taxon>Burkholderiales</taxon>
        <taxon>Burkholderiaceae</taxon>
        <taxon>Cupriavidus</taxon>
    </lineage>
</organism>
<accession>A0A562BLZ8</accession>
<name>A0A562BLZ8_9BURK</name>
<evidence type="ECO:0000313" key="1">
    <source>
        <dbReference type="EMBL" id="TWG86305.1"/>
    </source>
</evidence>
<dbReference type="Proteomes" id="UP000318141">
    <property type="component" value="Unassembled WGS sequence"/>
</dbReference>
<proteinExistence type="predicted"/>